<keyword evidence="6 7" id="KW-0472">Membrane</keyword>
<comment type="similarity">
    <text evidence="2">Belongs to the MotB family.</text>
</comment>
<dbReference type="PANTHER" id="PTHR30329:SF21">
    <property type="entry name" value="LIPOPROTEIN YIAD-RELATED"/>
    <property type="match status" value="1"/>
</dbReference>
<feature type="transmembrane region" description="Helical" evidence="9">
    <location>
        <begin position="29"/>
        <end position="48"/>
    </location>
</feature>
<dbReference type="GO" id="GO:0005886">
    <property type="term" value="C:plasma membrane"/>
    <property type="evidence" value="ECO:0007669"/>
    <property type="project" value="UniProtKB-SubCell"/>
</dbReference>
<accession>A0AA37QAL4</accession>
<dbReference type="EMBL" id="BRXS01000003">
    <property type="protein sequence ID" value="GLC25401.1"/>
    <property type="molecule type" value="Genomic_DNA"/>
</dbReference>
<feature type="domain" description="OmpA-like" evidence="10">
    <location>
        <begin position="139"/>
        <end position="258"/>
    </location>
</feature>
<sequence length="304" mass="32316">MPPESGKKIVIVRKKKVVAGGHHGGSWKVAYADFVTAMMAFFMVMWILGMDDKVKQAIEGYFSNPVGYKKGASAGASPISSGSSPMKAPDTQVKMIVRSAEQRRFGELAAQLKQVLDGHAQLKKLGAKVDVVVTKDGLRIELIESGSGEVFFPVGSSQMKAAAVIALQIIAPELRTLTNPVVLEGHTDAARYGTTASYTNWELSAERANAARRVLEAGGLPAGRVSEVRGLADRQLRDAAHPTAAENRRITILLPYSRLPDPVDATAAVDRPGASSLPARTAARETERAMNAAPSGTAGDDAQR</sequence>
<evidence type="ECO:0000256" key="6">
    <source>
        <dbReference type="ARBA" id="ARBA00023136"/>
    </source>
</evidence>
<keyword evidence="11" id="KW-0969">Cilium</keyword>
<proteinExistence type="inferred from homology"/>
<keyword evidence="12" id="KW-1185">Reference proteome</keyword>
<dbReference type="InterPro" id="IPR050330">
    <property type="entry name" value="Bact_OuterMem_StrucFunc"/>
</dbReference>
<evidence type="ECO:0000313" key="12">
    <source>
        <dbReference type="Proteomes" id="UP001161325"/>
    </source>
</evidence>
<evidence type="ECO:0000256" key="9">
    <source>
        <dbReference type="SAM" id="Phobius"/>
    </source>
</evidence>
<dbReference type="CDD" id="cd07185">
    <property type="entry name" value="OmpA_C-like"/>
    <property type="match status" value="1"/>
</dbReference>
<organism evidence="11 12">
    <name type="scientific">Roseisolibacter agri</name>
    <dbReference type="NCBI Taxonomy" id="2014610"/>
    <lineage>
        <taxon>Bacteria</taxon>
        <taxon>Pseudomonadati</taxon>
        <taxon>Gemmatimonadota</taxon>
        <taxon>Gemmatimonadia</taxon>
        <taxon>Gemmatimonadales</taxon>
        <taxon>Gemmatimonadaceae</taxon>
        <taxon>Roseisolibacter</taxon>
    </lineage>
</organism>
<dbReference type="SUPFAM" id="SSF103088">
    <property type="entry name" value="OmpA-like"/>
    <property type="match status" value="1"/>
</dbReference>
<dbReference type="PROSITE" id="PS51123">
    <property type="entry name" value="OMPA_2"/>
    <property type="match status" value="1"/>
</dbReference>
<reference evidence="11" key="1">
    <citation type="submission" date="2022-08" db="EMBL/GenBank/DDBJ databases">
        <title>Draft genome sequencing of Roseisolibacter agri AW1220.</title>
        <authorList>
            <person name="Tobiishi Y."/>
            <person name="Tonouchi A."/>
        </authorList>
    </citation>
    <scope>NUCLEOTIDE SEQUENCE</scope>
    <source>
        <strain evidence="11">AW1220</strain>
    </source>
</reference>
<protein>
    <submittedName>
        <fullName evidence="11">Flagellar motor protein MotB</fullName>
    </submittedName>
</protein>
<evidence type="ECO:0000256" key="1">
    <source>
        <dbReference type="ARBA" id="ARBA00004162"/>
    </source>
</evidence>
<dbReference type="Pfam" id="PF00691">
    <property type="entry name" value="OmpA"/>
    <property type="match status" value="1"/>
</dbReference>
<evidence type="ECO:0000259" key="10">
    <source>
        <dbReference type="PROSITE" id="PS51123"/>
    </source>
</evidence>
<dbReference type="PANTHER" id="PTHR30329">
    <property type="entry name" value="STATOR ELEMENT OF FLAGELLAR MOTOR COMPLEX"/>
    <property type="match status" value="1"/>
</dbReference>
<dbReference type="InterPro" id="IPR025713">
    <property type="entry name" value="MotB-like_N_dom"/>
</dbReference>
<dbReference type="AlphaFoldDB" id="A0AA37QAL4"/>
<dbReference type="RefSeq" id="WP_284349856.1">
    <property type="nucleotide sequence ID" value="NZ_BRXS01000003.1"/>
</dbReference>
<comment type="caution">
    <text evidence="11">The sequence shown here is derived from an EMBL/GenBank/DDBJ whole genome shotgun (WGS) entry which is preliminary data.</text>
</comment>
<evidence type="ECO:0000256" key="4">
    <source>
        <dbReference type="ARBA" id="ARBA00022692"/>
    </source>
</evidence>
<keyword evidence="11" id="KW-0966">Cell projection</keyword>
<dbReference type="InterPro" id="IPR036737">
    <property type="entry name" value="OmpA-like_sf"/>
</dbReference>
<evidence type="ECO:0000256" key="7">
    <source>
        <dbReference type="PROSITE-ProRule" id="PRU00473"/>
    </source>
</evidence>
<evidence type="ECO:0000256" key="2">
    <source>
        <dbReference type="ARBA" id="ARBA00008914"/>
    </source>
</evidence>
<keyword evidence="3" id="KW-1003">Cell membrane</keyword>
<evidence type="ECO:0000256" key="8">
    <source>
        <dbReference type="SAM" id="MobiDB-lite"/>
    </source>
</evidence>
<dbReference type="Pfam" id="PF13677">
    <property type="entry name" value="MotB_plug"/>
    <property type="match status" value="1"/>
</dbReference>
<feature type="region of interest" description="Disordered" evidence="8">
    <location>
        <begin position="264"/>
        <end position="304"/>
    </location>
</feature>
<evidence type="ECO:0000313" key="11">
    <source>
        <dbReference type="EMBL" id="GLC25401.1"/>
    </source>
</evidence>
<keyword evidence="4 9" id="KW-0812">Transmembrane</keyword>
<keyword evidence="11" id="KW-0282">Flagellum</keyword>
<dbReference type="InterPro" id="IPR006665">
    <property type="entry name" value="OmpA-like"/>
</dbReference>
<name>A0AA37QAL4_9BACT</name>
<keyword evidence="5 9" id="KW-1133">Transmembrane helix</keyword>
<evidence type="ECO:0000256" key="5">
    <source>
        <dbReference type="ARBA" id="ARBA00022989"/>
    </source>
</evidence>
<evidence type="ECO:0000256" key="3">
    <source>
        <dbReference type="ARBA" id="ARBA00022475"/>
    </source>
</evidence>
<dbReference type="Proteomes" id="UP001161325">
    <property type="component" value="Unassembled WGS sequence"/>
</dbReference>
<comment type="subcellular location">
    <subcellularLocation>
        <location evidence="1">Cell membrane</location>
        <topology evidence="1">Single-pass membrane protein</topology>
    </subcellularLocation>
</comment>
<dbReference type="Gene3D" id="3.30.1330.60">
    <property type="entry name" value="OmpA-like domain"/>
    <property type="match status" value="1"/>
</dbReference>
<gene>
    <name evidence="11" type="primary">motB</name>
    <name evidence="11" type="ORF">rosag_19140</name>
</gene>